<dbReference type="GO" id="GO:0046872">
    <property type="term" value="F:metal ion binding"/>
    <property type="evidence" value="ECO:0007669"/>
    <property type="project" value="UniProtKB-KW"/>
</dbReference>
<feature type="domain" description="Cytochrome b561 bacterial/Ni-hydrogenase" evidence="15">
    <location>
        <begin position="134"/>
        <end position="314"/>
    </location>
</feature>
<evidence type="ECO:0000256" key="4">
    <source>
        <dbReference type="ARBA" id="ARBA00022448"/>
    </source>
</evidence>
<keyword evidence="14" id="KW-0732">Signal</keyword>
<comment type="subcellular location">
    <subcellularLocation>
        <location evidence="2">Cell membrane</location>
        <topology evidence="2">Multi-pass membrane protein</topology>
    </subcellularLocation>
</comment>
<keyword evidence="9" id="KW-0249">Electron transport</keyword>
<keyword evidence="11" id="KW-0408">Iron</keyword>
<evidence type="ECO:0000256" key="9">
    <source>
        <dbReference type="ARBA" id="ARBA00022982"/>
    </source>
</evidence>
<accession>A0A5C7T9F2</accession>
<reference evidence="16 18" key="2">
    <citation type="journal article" date="2012" name="Stand. Genomic Sci.">
        <title>Complete genome sequence of Thauera aminoaromatica strain MZ1T.</title>
        <authorList>
            <person name="Jiang K."/>
            <person name="Sanseverino J."/>
            <person name="Chauhan A."/>
            <person name="Lucas S."/>
            <person name="Copeland A."/>
            <person name="Lapidus A."/>
            <person name="Del Rio T.G."/>
            <person name="Dalin E."/>
            <person name="Tice H."/>
            <person name="Bruce D."/>
            <person name="Goodwin L."/>
            <person name="Pitluck S."/>
            <person name="Sims D."/>
            <person name="Brettin T."/>
            <person name="Detter J.C."/>
            <person name="Han C."/>
            <person name="Chang Y.J."/>
            <person name="Larimer F."/>
            <person name="Land M."/>
            <person name="Hauser L."/>
            <person name="Kyrpides N.C."/>
            <person name="Mikhailova N."/>
            <person name="Moser S."/>
            <person name="Jegier P."/>
            <person name="Close D."/>
            <person name="Debruyn J.M."/>
            <person name="Wang Y."/>
            <person name="Layton A.C."/>
            <person name="Allen M.S."/>
            <person name="Sayler G.S."/>
        </authorList>
    </citation>
    <scope>NUCLEOTIDE SEQUENCE [LARGE SCALE GENOMIC DNA]</scope>
    <source>
        <strain evidence="16 18">MZ1T</strain>
    </source>
</reference>
<evidence type="ECO:0000256" key="11">
    <source>
        <dbReference type="ARBA" id="ARBA00023004"/>
    </source>
</evidence>
<feature type="signal peptide" evidence="14">
    <location>
        <begin position="1"/>
        <end position="32"/>
    </location>
</feature>
<dbReference type="eggNOG" id="COG2864">
    <property type="taxonomic scope" value="Bacteria"/>
</dbReference>
<organism evidence="16 18">
    <name type="scientific">Thauera aminoaromatica</name>
    <dbReference type="NCBI Taxonomy" id="164330"/>
    <lineage>
        <taxon>Bacteria</taxon>
        <taxon>Pseudomonadati</taxon>
        <taxon>Pseudomonadota</taxon>
        <taxon>Betaproteobacteria</taxon>
        <taxon>Rhodocyclales</taxon>
        <taxon>Zoogloeaceae</taxon>
        <taxon>Thauera</taxon>
    </lineage>
</organism>
<dbReference type="STRING" id="85643.Tmz1t_3706"/>
<evidence type="ECO:0000256" key="6">
    <source>
        <dbReference type="ARBA" id="ARBA00022617"/>
    </source>
</evidence>
<keyword evidence="8" id="KW-0479">Metal-binding</keyword>
<dbReference type="SUPFAM" id="SSF81342">
    <property type="entry name" value="Transmembrane di-heme cytochromes"/>
    <property type="match status" value="1"/>
</dbReference>
<feature type="chain" id="PRO_5042451206" evidence="14">
    <location>
        <begin position="33"/>
        <end position="340"/>
    </location>
</feature>
<dbReference type="HOGENOM" id="CLU_047957_2_1_4"/>
<keyword evidence="5" id="KW-1003">Cell membrane</keyword>
<evidence type="ECO:0000256" key="1">
    <source>
        <dbReference type="ARBA" id="ARBA00001971"/>
    </source>
</evidence>
<name>C4KCA8_THASP</name>
<dbReference type="EMBL" id="SSFD01000034">
    <property type="protein sequence ID" value="TXH91511.1"/>
    <property type="molecule type" value="Genomic_DNA"/>
</dbReference>
<dbReference type="InterPro" id="IPR006471">
    <property type="entry name" value="Formate_DH_gsu"/>
</dbReference>
<evidence type="ECO:0000256" key="12">
    <source>
        <dbReference type="ARBA" id="ARBA00023136"/>
    </source>
</evidence>
<evidence type="ECO:0000256" key="13">
    <source>
        <dbReference type="SAM" id="Phobius"/>
    </source>
</evidence>
<dbReference type="Pfam" id="PF01292">
    <property type="entry name" value="Ni_hydr_CYTB"/>
    <property type="match status" value="1"/>
</dbReference>
<keyword evidence="4" id="KW-0813">Transport</keyword>
<gene>
    <name evidence="16" type="ordered locus">Tmz1t_3706</name>
    <name evidence="17" type="ORF">E6Q80_02420</name>
</gene>
<protein>
    <submittedName>
        <fullName evidence="17">Formate dehydrogenase subunit gamma</fullName>
    </submittedName>
    <submittedName>
        <fullName evidence="16">Formate dehydrogenase, gamma subunit</fullName>
    </submittedName>
</protein>
<sequence>MTTHAMRGQRGGWLAVLLLALMLWATALPLQAAAPQHGSTAADQAERQVERPLNNAPVWRAVRSGEEHFTLSRSPEAGVLIQSEGNTWRQLRNGPVTLYGGWLLILVPSAILLFWLVKGTMKLHGQKTGRKMLRFSAFERFVHWGTAISFLLLAVTGVAILFGKHVLLPLIGHGGLGLLLNAGKLVHNYVGPLFGVFVVLMFFAFLRDNVWRPIDAQWIRRAGGLLDGSHVPSGRFNFGEKTWFWFGVTFLGLTVAISGLIMDFPNLGDWSRADMQTANIVHAIGAILMLGLAFGHIYMGTLGAEGAYESMKTGYVDETWAREHHEQWYHDVKAGKSGHP</sequence>
<dbReference type="GO" id="GO:0009055">
    <property type="term" value="F:electron transfer activity"/>
    <property type="evidence" value="ECO:0007669"/>
    <property type="project" value="InterPro"/>
</dbReference>
<comment type="cofactor">
    <cofactor evidence="1">
        <name>heme</name>
        <dbReference type="ChEBI" id="CHEBI:30413"/>
    </cofactor>
</comment>
<accession>C4KCA8</accession>
<proteinExistence type="inferred from homology"/>
<dbReference type="GO" id="GO:0008863">
    <property type="term" value="F:formate dehydrogenase (NAD+) activity"/>
    <property type="evidence" value="ECO:0007669"/>
    <property type="project" value="InterPro"/>
</dbReference>
<keyword evidence="18" id="KW-1185">Reference proteome</keyword>
<keyword evidence="6" id="KW-0349">Heme</keyword>
<dbReference type="RefSeq" id="WP_012586081.1">
    <property type="nucleotide sequence ID" value="NC_011662.2"/>
</dbReference>
<evidence type="ECO:0000313" key="19">
    <source>
        <dbReference type="Proteomes" id="UP000321192"/>
    </source>
</evidence>
<dbReference type="KEGG" id="tmz:Tmz1t_3706"/>
<dbReference type="InterPro" id="IPR011577">
    <property type="entry name" value="Cyt_b561_bac/Ni-Hgenase"/>
</dbReference>
<dbReference type="NCBIfam" id="TIGR01583">
    <property type="entry name" value="formate-DH-gamm"/>
    <property type="match status" value="1"/>
</dbReference>
<evidence type="ECO:0000256" key="8">
    <source>
        <dbReference type="ARBA" id="ARBA00022723"/>
    </source>
</evidence>
<evidence type="ECO:0000256" key="3">
    <source>
        <dbReference type="ARBA" id="ARBA00010747"/>
    </source>
</evidence>
<reference evidence="18" key="1">
    <citation type="submission" date="2009-05" db="EMBL/GenBank/DDBJ databases">
        <title>Complete sequence of chromosome of Thauera sp. MZ1T.</title>
        <authorList>
            <consortium name="US DOE Joint Genome Institute"/>
            <person name="Lucas S."/>
            <person name="Copeland A."/>
            <person name="Lapidus A."/>
            <person name="Glavina del Rio T."/>
            <person name="Dalin E."/>
            <person name="Tice H."/>
            <person name="Bruce D."/>
            <person name="Goodwin L."/>
            <person name="Pitluck S."/>
            <person name="Sims D."/>
            <person name="Brettin T."/>
            <person name="Detter J.C."/>
            <person name="Han C."/>
            <person name="Larimer F."/>
            <person name="Land M."/>
            <person name="Hauser L."/>
            <person name="Kyrpides N."/>
            <person name="Mikhailova N."/>
            <person name="Sayler G.S."/>
        </authorList>
    </citation>
    <scope>NUCLEOTIDE SEQUENCE [LARGE SCALE GENOMIC DNA]</scope>
    <source>
        <strain evidence="18">MZ1T</strain>
    </source>
</reference>
<dbReference type="GO" id="GO:0005886">
    <property type="term" value="C:plasma membrane"/>
    <property type="evidence" value="ECO:0007669"/>
    <property type="project" value="UniProtKB-SubCell"/>
</dbReference>
<dbReference type="EMBL" id="CP001281">
    <property type="protein sequence ID" value="ACR02299.1"/>
    <property type="molecule type" value="Genomic_DNA"/>
</dbReference>
<dbReference type="Proteomes" id="UP000321192">
    <property type="component" value="Unassembled WGS sequence"/>
</dbReference>
<dbReference type="Proteomes" id="UP000002186">
    <property type="component" value="Chromosome"/>
</dbReference>
<evidence type="ECO:0000313" key="18">
    <source>
        <dbReference type="Proteomes" id="UP000002186"/>
    </source>
</evidence>
<feature type="transmembrane region" description="Helical" evidence="13">
    <location>
        <begin position="189"/>
        <end position="206"/>
    </location>
</feature>
<dbReference type="PANTHER" id="PTHR30074:SF6">
    <property type="entry name" value="FORMATE DEHYDROGENASE GAMMA SUBUNIT"/>
    <property type="match status" value="1"/>
</dbReference>
<dbReference type="GO" id="GO:0009326">
    <property type="term" value="C:formate dehydrogenase complex"/>
    <property type="evidence" value="ECO:0007669"/>
    <property type="project" value="InterPro"/>
</dbReference>
<evidence type="ECO:0000259" key="15">
    <source>
        <dbReference type="Pfam" id="PF01292"/>
    </source>
</evidence>
<dbReference type="OrthoDB" id="9790598at2"/>
<dbReference type="PANTHER" id="PTHR30074">
    <property type="entry name" value="FORMATE DEHYDROGENASE, NITRATE-INDUCIBLE, CYTOCHROME B556 FDN SUBUNIT"/>
    <property type="match status" value="1"/>
</dbReference>
<dbReference type="GO" id="GO:0009061">
    <property type="term" value="P:anaerobic respiration"/>
    <property type="evidence" value="ECO:0007669"/>
    <property type="project" value="TreeGrafter"/>
</dbReference>
<evidence type="ECO:0000256" key="2">
    <source>
        <dbReference type="ARBA" id="ARBA00004651"/>
    </source>
</evidence>
<feature type="transmembrane region" description="Helical" evidence="13">
    <location>
        <begin position="96"/>
        <end position="117"/>
    </location>
</feature>
<dbReference type="Gene3D" id="1.20.950.20">
    <property type="entry name" value="Transmembrane di-heme cytochromes, Chain C"/>
    <property type="match status" value="1"/>
</dbReference>
<feature type="transmembrane region" description="Helical" evidence="13">
    <location>
        <begin position="141"/>
        <end position="162"/>
    </location>
</feature>
<feature type="transmembrane region" description="Helical" evidence="13">
    <location>
        <begin position="243"/>
        <end position="261"/>
    </location>
</feature>
<evidence type="ECO:0000256" key="14">
    <source>
        <dbReference type="SAM" id="SignalP"/>
    </source>
</evidence>
<dbReference type="InterPro" id="IPR051817">
    <property type="entry name" value="FDH_cytochrome_b556_subunit"/>
</dbReference>
<keyword evidence="7 13" id="KW-0812">Transmembrane</keyword>
<keyword evidence="12 13" id="KW-0472">Membrane</keyword>
<comment type="similarity">
    <text evidence="3">Belongs to the formate dehydrogenase gamma subunit family.</text>
</comment>
<dbReference type="GO" id="GO:0036397">
    <property type="term" value="F:formate dehydrogenase (quinone) activity"/>
    <property type="evidence" value="ECO:0007669"/>
    <property type="project" value="TreeGrafter"/>
</dbReference>
<dbReference type="AlphaFoldDB" id="C4KCA8"/>
<keyword evidence="10 13" id="KW-1133">Transmembrane helix</keyword>
<feature type="transmembrane region" description="Helical" evidence="13">
    <location>
        <begin position="281"/>
        <end position="302"/>
    </location>
</feature>
<evidence type="ECO:0000256" key="10">
    <source>
        <dbReference type="ARBA" id="ARBA00022989"/>
    </source>
</evidence>
<evidence type="ECO:0000313" key="16">
    <source>
        <dbReference type="EMBL" id="ACR02299.1"/>
    </source>
</evidence>
<evidence type="ECO:0000256" key="7">
    <source>
        <dbReference type="ARBA" id="ARBA00022692"/>
    </source>
</evidence>
<evidence type="ECO:0000313" key="17">
    <source>
        <dbReference type="EMBL" id="TXH91511.1"/>
    </source>
</evidence>
<dbReference type="GO" id="GO:0015944">
    <property type="term" value="P:formate oxidation"/>
    <property type="evidence" value="ECO:0007669"/>
    <property type="project" value="TreeGrafter"/>
</dbReference>
<evidence type="ECO:0000256" key="5">
    <source>
        <dbReference type="ARBA" id="ARBA00022475"/>
    </source>
</evidence>
<dbReference type="InterPro" id="IPR016174">
    <property type="entry name" value="Di-haem_cyt_TM"/>
</dbReference>
<dbReference type="GO" id="GO:0022904">
    <property type="term" value="P:respiratory electron transport chain"/>
    <property type="evidence" value="ECO:0007669"/>
    <property type="project" value="InterPro"/>
</dbReference>
<reference evidence="17 19" key="3">
    <citation type="submission" date="2018-09" db="EMBL/GenBank/DDBJ databases">
        <title>Metagenome Assembled Genomes from an Advanced Water Purification Facility.</title>
        <authorList>
            <person name="Stamps B.W."/>
            <person name="Spear J.R."/>
        </authorList>
    </citation>
    <scope>NUCLEOTIDE SEQUENCE [LARGE SCALE GENOMIC DNA]</scope>
    <source>
        <strain evidence="17">Bin_27_1</strain>
    </source>
</reference>